<feature type="coiled-coil region" evidence="1">
    <location>
        <begin position="140"/>
        <end position="177"/>
    </location>
</feature>
<feature type="region of interest" description="Disordered" evidence="2">
    <location>
        <begin position="43"/>
        <end position="82"/>
    </location>
</feature>
<evidence type="ECO:0000313" key="4">
    <source>
        <dbReference type="Proteomes" id="UP000078544"/>
    </source>
</evidence>
<keyword evidence="1" id="KW-0175">Coiled coil</keyword>
<evidence type="ECO:0000256" key="2">
    <source>
        <dbReference type="SAM" id="MobiDB-lite"/>
    </source>
</evidence>
<organism evidence="3 4">
    <name type="scientific">Moelleriella libera RCEF 2490</name>
    <dbReference type="NCBI Taxonomy" id="1081109"/>
    <lineage>
        <taxon>Eukaryota</taxon>
        <taxon>Fungi</taxon>
        <taxon>Dikarya</taxon>
        <taxon>Ascomycota</taxon>
        <taxon>Pezizomycotina</taxon>
        <taxon>Sordariomycetes</taxon>
        <taxon>Hypocreomycetidae</taxon>
        <taxon>Hypocreales</taxon>
        <taxon>Clavicipitaceae</taxon>
        <taxon>Moelleriella</taxon>
    </lineage>
</organism>
<accession>A0A162I5B6</accession>
<proteinExistence type="predicted"/>
<evidence type="ECO:0000313" key="3">
    <source>
        <dbReference type="EMBL" id="KZZ88813.1"/>
    </source>
</evidence>
<comment type="caution">
    <text evidence="3">The sequence shown here is derived from an EMBL/GenBank/DDBJ whole genome shotgun (WGS) entry which is preliminary data.</text>
</comment>
<protein>
    <submittedName>
        <fullName evidence="3">Uncharacterized protein</fullName>
    </submittedName>
</protein>
<name>A0A162I5B6_9HYPO</name>
<dbReference type="AlphaFoldDB" id="A0A162I5B6"/>
<gene>
    <name evidence="3" type="ORF">AAL_08014</name>
</gene>
<evidence type="ECO:0000256" key="1">
    <source>
        <dbReference type="SAM" id="Coils"/>
    </source>
</evidence>
<dbReference type="EMBL" id="AZGY01000028">
    <property type="protein sequence ID" value="KZZ88813.1"/>
    <property type="molecule type" value="Genomic_DNA"/>
</dbReference>
<keyword evidence="4" id="KW-1185">Reference proteome</keyword>
<sequence length="271" mass="31696">MSKCVEDIDTSTPKDTVPLDIFDAVVNMAQEITAKLVKDIEQNKQEHEAMSQKREEEYQAREKDRQEKGKQKALKHREKAKQIQAERDSLAVTVMKYEKQFEDQKNQLLEAQSWIGSLKEQADKKSEIIGNFEDRAGKRNKIIKAQNKSVKLARQQLKEKDEVIQIMEANYNKLNLQRNPIEEFDRLGDKKETQLSPRKYDESLVLSLRDVMSRLERVNFHLLESLLKSSLALKKLEFGESDQYPEAISTLRSELNRWFEKTVPRNEGENQ</sequence>
<feature type="compositionally biased region" description="Basic and acidic residues" evidence="2">
    <location>
        <begin position="43"/>
        <end position="70"/>
    </location>
</feature>
<dbReference type="Proteomes" id="UP000078544">
    <property type="component" value="Unassembled WGS sequence"/>
</dbReference>
<reference evidence="3 4" key="1">
    <citation type="journal article" date="2016" name="Genome Biol. Evol.">
        <title>Divergent and convergent evolution of fungal pathogenicity.</title>
        <authorList>
            <person name="Shang Y."/>
            <person name="Xiao G."/>
            <person name="Zheng P."/>
            <person name="Cen K."/>
            <person name="Zhan S."/>
            <person name="Wang C."/>
        </authorList>
    </citation>
    <scope>NUCLEOTIDE SEQUENCE [LARGE SCALE GENOMIC DNA]</scope>
    <source>
        <strain evidence="3 4">RCEF 2490</strain>
    </source>
</reference>